<reference evidence="5 6" key="1">
    <citation type="journal article" date="2018" name="Sci. Rep.">
        <title>Comparative analysis of the Pocillopora damicornis genome highlights role of immune system in coral evolution.</title>
        <authorList>
            <person name="Cunning R."/>
            <person name="Bay R.A."/>
            <person name="Gillette P."/>
            <person name="Baker A.C."/>
            <person name="Traylor-Knowles N."/>
        </authorList>
    </citation>
    <scope>NUCLEOTIDE SEQUENCE [LARGE SCALE GENOMIC DNA]</scope>
    <source>
        <strain evidence="5">RSMAS</strain>
        <tissue evidence="5">Whole animal</tissue>
    </source>
</reference>
<evidence type="ECO:0000256" key="3">
    <source>
        <dbReference type="SAM" id="MobiDB-lite"/>
    </source>
</evidence>
<keyword evidence="6" id="KW-1185">Reference proteome</keyword>
<name>A0A3M6U1V3_POCDA</name>
<dbReference type="Proteomes" id="UP000275408">
    <property type="component" value="Unassembled WGS sequence"/>
</dbReference>
<organism evidence="5 6">
    <name type="scientific">Pocillopora damicornis</name>
    <name type="common">Cauliflower coral</name>
    <name type="synonym">Millepora damicornis</name>
    <dbReference type="NCBI Taxonomy" id="46731"/>
    <lineage>
        <taxon>Eukaryota</taxon>
        <taxon>Metazoa</taxon>
        <taxon>Cnidaria</taxon>
        <taxon>Anthozoa</taxon>
        <taxon>Hexacorallia</taxon>
        <taxon>Scleractinia</taxon>
        <taxon>Astrocoeniina</taxon>
        <taxon>Pocilloporidae</taxon>
        <taxon>Pocillopora</taxon>
    </lineage>
</organism>
<evidence type="ECO:0000259" key="4">
    <source>
        <dbReference type="PROSITE" id="PS50102"/>
    </source>
</evidence>
<dbReference type="EMBL" id="RCHS01002403">
    <property type="protein sequence ID" value="RMX47601.1"/>
    <property type="molecule type" value="Genomic_DNA"/>
</dbReference>
<evidence type="ECO:0000313" key="5">
    <source>
        <dbReference type="EMBL" id="RMX47601.1"/>
    </source>
</evidence>
<accession>A0A3M6U1V3</accession>
<protein>
    <recommendedName>
        <fullName evidence="4">RRM domain-containing protein</fullName>
    </recommendedName>
</protein>
<dbReference type="PROSITE" id="PS50102">
    <property type="entry name" value="RRM"/>
    <property type="match status" value="1"/>
</dbReference>
<comment type="caution">
    <text evidence="5">The sequence shown here is derived from an EMBL/GenBank/DDBJ whole genome shotgun (WGS) entry which is preliminary data.</text>
</comment>
<feature type="domain" description="RRM" evidence="4">
    <location>
        <begin position="17"/>
        <end position="94"/>
    </location>
</feature>
<keyword evidence="1 2" id="KW-0694">RNA-binding</keyword>
<dbReference type="PANTHER" id="PTHR11176:SF57">
    <property type="entry name" value="PROTEIN BOULE"/>
    <property type="match status" value="1"/>
</dbReference>
<dbReference type="STRING" id="46731.A0A3M6U1V3"/>
<dbReference type="InterPro" id="IPR000504">
    <property type="entry name" value="RRM_dom"/>
</dbReference>
<evidence type="ECO:0000256" key="2">
    <source>
        <dbReference type="PROSITE-ProRule" id="PRU00176"/>
    </source>
</evidence>
<dbReference type="PANTHER" id="PTHR11176">
    <property type="entry name" value="BOULE-RELATED"/>
    <property type="match status" value="1"/>
</dbReference>
<dbReference type="InterPro" id="IPR035979">
    <property type="entry name" value="RBD_domain_sf"/>
</dbReference>
<evidence type="ECO:0000313" key="6">
    <source>
        <dbReference type="Proteomes" id="UP000275408"/>
    </source>
</evidence>
<dbReference type="GO" id="GO:0003723">
    <property type="term" value="F:RNA binding"/>
    <property type="evidence" value="ECO:0007669"/>
    <property type="project" value="UniProtKB-UniRule"/>
</dbReference>
<dbReference type="InterPro" id="IPR012677">
    <property type="entry name" value="Nucleotide-bd_a/b_plait_sf"/>
</dbReference>
<dbReference type="Gene3D" id="3.30.70.330">
    <property type="match status" value="1"/>
</dbReference>
<feature type="region of interest" description="Disordered" evidence="3">
    <location>
        <begin position="96"/>
        <end position="145"/>
    </location>
</feature>
<sequence length="324" mass="35777">MSLNGSNVKEEEDTKFTKLFVGGIPYNTADGTLREYFEQFDDIVEAVIIRERNSQRSKGYGFVTMATKEGAKRACVNKRPMIDGRRANVDLAYLGAKPKPTKMPQTDDAASPETNGVPASPTNSEAATDSGAEWAPEEFSPKFKNPQGYNVGFKYDTGHPSPPIPIMIHPAEFKPPNVSSMQTYNSNMPMMNNVAYYAGSIPPYSSPTNAGFDPKFIDPSTVSLVTYVPQVPVTSAQQNSQSLNVQCLPQYNHVPQPLSTTKLIPNPRYVYPMPVWYVDQGRIPGGQVNFEPVSNYSQIPFNSNSVDGSNTFSTCKMYPITTYF</sequence>
<dbReference type="Pfam" id="PF00076">
    <property type="entry name" value="RRM_1"/>
    <property type="match status" value="1"/>
</dbReference>
<dbReference type="AlphaFoldDB" id="A0A3M6U1V3"/>
<dbReference type="OrthoDB" id="4207594at2759"/>
<proteinExistence type="predicted"/>
<dbReference type="SMART" id="SM00360">
    <property type="entry name" value="RRM"/>
    <property type="match status" value="1"/>
</dbReference>
<evidence type="ECO:0000256" key="1">
    <source>
        <dbReference type="ARBA" id="ARBA00022884"/>
    </source>
</evidence>
<dbReference type="SUPFAM" id="SSF54928">
    <property type="entry name" value="RNA-binding domain, RBD"/>
    <property type="match status" value="1"/>
</dbReference>
<gene>
    <name evidence="5" type="ORF">pdam_00015127</name>
</gene>